<dbReference type="OrthoDB" id="9892845at2"/>
<protein>
    <submittedName>
        <fullName evidence="1">Uncharacterized protein</fullName>
    </submittedName>
</protein>
<organism evidence="1 2">
    <name type="scientific">Flavobacterium hydrophilum</name>
    <dbReference type="NCBI Taxonomy" id="2211445"/>
    <lineage>
        <taxon>Bacteria</taxon>
        <taxon>Pseudomonadati</taxon>
        <taxon>Bacteroidota</taxon>
        <taxon>Flavobacteriia</taxon>
        <taxon>Flavobacteriales</taxon>
        <taxon>Flavobacteriaceae</taxon>
        <taxon>Flavobacterium</taxon>
    </lineage>
</organism>
<accession>A0A2V4C544</accession>
<comment type="caution">
    <text evidence="1">The sequence shown here is derived from an EMBL/GenBank/DDBJ whole genome shotgun (WGS) entry which is preliminary data.</text>
</comment>
<keyword evidence="2" id="KW-1185">Reference proteome</keyword>
<dbReference type="EMBL" id="QJHL01000002">
    <property type="protein sequence ID" value="PXY45233.1"/>
    <property type="molecule type" value="Genomic_DNA"/>
</dbReference>
<gene>
    <name evidence="1" type="ORF">DMB68_11105</name>
</gene>
<dbReference type="AlphaFoldDB" id="A0A2V4C544"/>
<name>A0A2V4C544_9FLAO</name>
<reference evidence="1 2" key="1">
    <citation type="submission" date="2018-05" db="EMBL/GenBank/DDBJ databases">
        <title>Flavobacterium sp. strain IMCC34758, incomplete genome.</title>
        <authorList>
            <person name="Joung Y."/>
        </authorList>
    </citation>
    <scope>NUCLEOTIDE SEQUENCE [LARGE SCALE GENOMIC DNA]</scope>
    <source>
        <strain evidence="1 2">IMCC34758</strain>
    </source>
</reference>
<dbReference type="RefSeq" id="WP_110346739.1">
    <property type="nucleotide sequence ID" value="NZ_QJHL01000002.1"/>
</dbReference>
<sequence>MYGRTISEEIAILEKNSINIEIKNIEGFVVKRNSMTDGMMELYGRSKKIITKCIRSGLHYRFFAYPKGSKCCVFTEFPVNYRHKLPKGAASGDYVIVTIYPSPENFMASPLAFFYRDKKVGAADKSKWDEFGYFETSSSRYNLIPIVAATNKLCRNKLIKRNPPPPPPQEPNGLLLTLFG</sequence>
<proteinExistence type="predicted"/>
<dbReference type="Proteomes" id="UP000247681">
    <property type="component" value="Unassembled WGS sequence"/>
</dbReference>
<evidence type="ECO:0000313" key="2">
    <source>
        <dbReference type="Proteomes" id="UP000247681"/>
    </source>
</evidence>
<evidence type="ECO:0000313" key="1">
    <source>
        <dbReference type="EMBL" id="PXY45233.1"/>
    </source>
</evidence>